<dbReference type="PANTHER" id="PTHR13344">
    <property type="entry name" value="NADH-UBIQUINONE OXIDOREDUCTASE"/>
    <property type="match status" value="1"/>
</dbReference>
<evidence type="ECO:0000256" key="2">
    <source>
        <dbReference type="ARBA" id="ARBA00004173"/>
    </source>
</evidence>
<evidence type="ECO:0000256" key="1">
    <source>
        <dbReference type="ARBA" id="ARBA00003195"/>
    </source>
</evidence>
<gene>
    <name evidence="11" type="primary">LOC113519891</name>
</gene>
<evidence type="ECO:0000256" key="6">
    <source>
        <dbReference type="ARBA" id="ARBA00022737"/>
    </source>
</evidence>
<accession>A0ABM3MZI7</accession>
<evidence type="ECO:0000256" key="7">
    <source>
        <dbReference type="ARBA" id="ARBA00022982"/>
    </source>
</evidence>
<evidence type="ECO:0000256" key="4">
    <source>
        <dbReference type="ARBA" id="ARBA00022448"/>
    </source>
</evidence>
<sequence length="179" mass="20362">MVITNEVDLPEFSALNVPEVNLSTTTLMSAAPYLGKACESINNEFMLCRQELKDPRQCLELGKQVTACTMDFFRRLKKNCLQEFNQYANCIDKSSGDYSFRHCRKTQSAFDYCMSDKLCMVRPGFGYFCRARIHSSSRPQPAGTPCPCHPVVPDATPSLPDCKPRPPARFGSRYYWMTE</sequence>
<evidence type="ECO:0000256" key="3">
    <source>
        <dbReference type="ARBA" id="ARBA00010705"/>
    </source>
</evidence>
<dbReference type="InterPro" id="IPR016680">
    <property type="entry name" value="NDUFA8"/>
</dbReference>
<comment type="subcellular location">
    <subcellularLocation>
        <location evidence="2">Mitochondrion</location>
    </subcellularLocation>
</comment>
<keyword evidence="10" id="KW-1185">Reference proteome</keyword>
<proteinExistence type="inferred from homology"/>
<keyword evidence="5" id="KW-0679">Respiratory chain</keyword>
<protein>
    <submittedName>
        <fullName evidence="11">NADH dehydrogenase [ubiquinone] 1 alpha subcomplex subunit 8-like</fullName>
    </submittedName>
</protein>
<comment type="function">
    <text evidence="1">Accessory subunit of the mitochondrial membrane respiratory chain NADH dehydrogenase (Complex I), that is believed not to be involved in catalysis. Complex I functions in the transfer of electrons from NADH to the respiratory chain. The immediate electron acceptor for the enzyme is believed to be ubiquinone.</text>
</comment>
<evidence type="ECO:0000313" key="11">
    <source>
        <dbReference type="RefSeq" id="XP_052756593.1"/>
    </source>
</evidence>
<evidence type="ECO:0000256" key="8">
    <source>
        <dbReference type="ARBA" id="ARBA00023128"/>
    </source>
</evidence>
<keyword evidence="4" id="KW-0813">Transport</keyword>
<reference evidence="11" key="1">
    <citation type="submission" date="2025-08" db="UniProtKB">
        <authorList>
            <consortium name="RefSeq"/>
        </authorList>
    </citation>
    <scope>IDENTIFICATION</scope>
    <source>
        <tissue evidence="11">Whole larvae</tissue>
    </source>
</reference>
<keyword evidence="9" id="KW-1015">Disulfide bond</keyword>
<keyword evidence="8" id="KW-0496">Mitochondrion</keyword>
<dbReference type="GeneID" id="113519891"/>
<dbReference type="PANTHER" id="PTHR13344:SF0">
    <property type="entry name" value="NADH DEHYDROGENASE [UBIQUINONE] 1 ALPHA SUBCOMPLEX SUBUNIT 8"/>
    <property type="match status" value="1"/>
</dbReference>
<dbReference type="RefSeq" id="XP_052756593.1">
    <property type="nucleotide sequence ID" value="XM_052900633.1"/>
</dbReference>
<keyword evidence="7" id="KW-0249">Electron transport</keyword>
<evidence type="ECO:0000313" key="10">
    <source>
        <dbReference type="Proteomes" id="UP001652740"/>
    </source>
</evidence>
<evidence type="ECO:0000256" key="5">
    <source>
        <dbReference type="ARBA" id="ARBA00022660"/>
    </source>
</evidence>
<keyword evidence="6" id="KW-0677">Repeat</keyword>
<organism evidence="10 11">
    <name type="scientific">Galleria mellonella</name>
    <name type="common">Greater wax moth</name>
    <dbReference type="NCBI Taxonomy" id="7137"/>
    <lineage>
        <taxon>Eukaryota</taxon>
        <taxon>Metazoa</taxon>
        <taxon>Ecdysozoa</taxon>
        <taxon>Arthropoda</taxon>
        <taxon>Hexapoda</taxon>
        <taxon>Insecta</taxon>
        <taxon>Pterygota</taxon>
        <taxon>Neoptera</taxon>
        <taxon>Endopterygota</taxon>
        <taxon>Lepidoptera</taxon>
        <taxon>Glossata</taxon>
        <taxon>Ditrysia</taxon>
        <taxon>Pyraloidea</taxon>
        <taxon>Pyralidae</taxon>
        <taxon>Galleriinae</taxon>
        <taxon>Galleria</taxon>
    </lineage>
</organism>
<evidence type="ECO:0000256" key="9">
    <source>
        <dbReference type="ARBA" id="ARBA00023157"/>
    </source>
</evidence>
<dbReference type="Proteomes" id="UP001652740">
    <property type="component" value="Unplaced"/>
</dbReference>
<comment type="similarity">
    <text evidence="3">Belongs to the complex I NDUFA8 subunit family.</text>
</comment>
<name>A0ABM3MZI7_GALME</name>